<feature type="transmembrane region" description="Helical" evidence="1">
    <location>
        <begin position="124"/>
        <end position="144"/>
    </location>
</feature>
<keyword evidence="1" id="KW-1133">Transmembrane helix</keyword>
<feature type="transmembrane region" description="Helical" evidence="1">
    <location>
        <begin position="35"/>
        <end position="52"/>
    </location>
</feature>
<evidence type="ECO:0000313" key="2">
    <source>
        <dbReference type="EMBL" id="OBY12163.1"/>
    </source>
</evidence>
<dbReference type="AlphaFoldDB" id="A0A174SCP2"/>
<sequence length="202" mass="23337">MKKRLGYHLLCTYIFYVLLAVTFVWDYFYRDGEKLWRIGLIYVTIFAARVLFSKTFLRKSKGAYVVTLVFIFFAMYLANVMNFYAFEAYDKILHFASGILLAFYGLIYCVYLCGDQSNKSINPIILVAFPFLFSVACAGLWELWEFATDSIFGLTAQNGSLNDTMWDIICGTIGGIISCTFIYLHIKIKNIKFIQTIINEMK</sequence>
<protein>
    <recommendedName>
        <fullName evidence="4">Membrane-spanning protein</fullName>
    </recommendedName>
</protein>
<dbReference type="OrthoDB" id="4966203at2"/>
<feature type="transmembrane region" description="Helical" evidence="1">
    <location>
        <begin position="64"/>
        <end position="86"/>
    </location>
</feature>
<dbReference type="Pfam" id="PF09997">
    <property type="entry name" value="DUF2238"/>
    <property type="match status" value="1"/>
</dbReference>
<keyword evidence="3" id="KW-1185">Reference proteome</keyword>
<accession>A0A174SCP2</accession>
<organism evidence="2 3">
    <name type="scientific">Clostridium paraputrificum</name>
    <dbReference type="NCBI Taxonomy" id="29363"/>
    <lineage>
        <taxon>Bacteria</taxon>
        <taxon>Bacillati</taxon>
        <taxon>Bacillota</taxon>
        <taxon>Clostridia</taxon>
        <taxon>Eubacteriales</taxon>
        <taxon>Clostridiaceae</taxon>
        <taxon>Clostridium</taxon>
    </lineage>
</organism>
<evidence type="ECO:0000313" key="3">
    <source>
        <dbReference type="Proteomes" id="UP000092714"/>
    </source>
</evidence>
<keyword evidence="1" id="KW-0812">Transmembrane</keyword>
<dbReference type="eggNOG" id="ENOG5033FZI">
    <property type="taxonomic scope" value="Bacteria"/>
</dbReference>
<feature type="transmembrane region" description="Helical" evidence="1">
    <location>
        <begin position="164"/>
        <end position="184"/>
    </location>
</feature>
<feature type="transmembrane region" description="Helical" evidence="1">
    <location>
        <begin position="7"/>
        <end position="29"/>
    </location>
</feature>
<name>A0A174SCP2_9CLOT</name>
<feature type="transmembrane region" description="Helical" evidence="1">
    <location>
        <begin position="92"/>
        <end position="112"/>
    </location>
</feature>
<dbReference type="InterPro" id="IPR014509">
    <property type="entry name" value="YjdF-like"/>
</dbReference>
<gene>
    <name evidence="2" type="ORF">CP373A1_00805</name>
</gene>
<keyword evidence="1" id="KW-0472">Membrane</keyword>
<evidence type="ECO:0000256" key="1">
    <source>
        <dbReference type="SAM" id="Phobius"/>
    </source>
</evidence>
<dbReference type="GeneID" id="42777312"/>
<evidence type="ECO:0008006" key="4">
    <source>
        <dbReference type="Google" id="ProtNLM"/>
    </source>
</evidence>
<dbReference type="Proteomes" id="UP000092714">
    <property type="component" value="Unassembled WGS sequence"/>
</dbReference>
<dbReference type="EMBL" id="MAPZ01000009">
    <property type="protein sequence ID" value="OBY12163.1"/>
    <property type="molecule type" value="Genomic_DNA"/>
</dbReference>
<reference evidence="2 3" key="1">
    <citation type="submission" date="2016-06" db="EMBL/GenBank/DDBJ databases">
        <authorList>
            <person name="Kjaerup R.B."/>
            <person name="Dalgaard T.S."/>
            <person name="Juul-Madsen H.R."/>
        </authorList>
    </citation>
    <scope>NUCLEOTIDE SEQUENCE [LARGE SCALE GENOMIC DNA]</scope>
    <source>
        <strain evidence="2 3">373-A1</strain>
    </source>
</reference>
<comment type="caution">
    <text evidence="2">The sequence shown here is derived from an EMBL/GenBank/DDBJ whole genome shotgun (WGS) entry which is preliminary data.</text>
</comment>
<proteinExistence type="predicted"/>
<dbReference type="RefSeq" id="WP_027099465.1">
    <property type="nucleotide sequence ID" value="NZ_CABHIH010000001.1"/>
</dbReference>